<sequence>MSSHVNGRIVVMVKSILLYNFKCFFFNRNKFTSLNMLLLAKTENVLKSQFLCYPVFRKKNEVFFFIRS</sequence>
<proteinExistence type="predicted"/>
<feature type="non-terminal residue" evidence="1">
    <location>
        <position position="68"/>
    </location>
</feature>
<name>S4PS44_9NEOP</name>
<accession>S4PS44</accession>
<reference evidence="1" key="2">
    <citation type="submission" date="2013-05" db="EMBL/GenBank/DDBJ databases">
        <authorList>
            <person name="Carter J.-M."/>
            <person name="Baker S.C."/>
            <person name="Pink R."/>
            <person name="Carter D.R.F."/>
            <person name="Collins A."/>
            <person name="Tomlin J."/>
            <person name="Gibbs M."/>
            <person name="Breuker C.J."/>
        </authorList>
    </citation>
    <scope>NUCLEOTIDE SEQUENCE</scope>
    <source>
        <tissue evidence="1">Ovary</tissue>
    </source>
</reference>
<reference evidence="1" key="1">
    <citation type="journal article" date="2013" name="BMC Genomics">
        <title>Unscrambling butterfly oogenesis.</title>
        <authorList>
            <person name="Carter J.M."/>
            <person name="Baker S.C."/>
            <person name="Pink R."/>
            <person name="Carter D.R."/>
            <person name="Collins A."/>
            <person name="Tomlin J."/>
            <person name="Gibbs M."/>
            <person name="Breuker C.J."/>
        </authorList>
    </citation>
    <scope>NUCLEOTIDE SEQUENCE</scope>
    <source>
        <tissue evidence="1">Ovary</tissue>
    </source>
</reference>
<dbReference type="EMBL" id="GAIX01000250">
    <property type="protein sequence ID" value="JAA92310.1"/>
    <property type="molecule type" value="Transcribed_RNA"/>
</dbReference>
<protein>
    <submittedName>
        <fullName evidence="1">Uncharacterized protein</fullName>
    </submittedName>
</protein>
<evidence type="ECO:0000313" key="1">
    <source>
        <dbReference type="EMBL" id="JAA92310.1"/>
    </source>
</evidence>
<organism evidence="1">
    <name type="scientific">Pararge aegeria</name>
    <name type="common">speckled wood butterfly</name>
    <dbReference type="NCBI Taxonomy" id="116150"/>
    <lineage>
        <taxon>Eukaryota</taxon>
        <taxon>Metazoa</taxon>
        <taxon>Ecdysozoa</taxon>
        <taxon>Arthropoda</taxon>
        <taxon>Hexapoda</taxon>
        <taxon>Insecta</taxon>
        <taxon>Pterygota</taxon>
        <taxon>Neoptera</taxon>
        <taxon>Endopterygota</taxon>
        <taxon>Lepidoptera</taxon>
        <taxon>Glossata</taxon>
        <taxon>Ditrysia</taxon>
        <taxon>Papilionoidea</taxon>
        <taxon>Nymphalidae</taxon>
        <taxon>Satyrinae</taxon>
        <taxon>Satyrini</taxon>
        <taxon>Parargina</taxon>
        <taxon>Pararge</taxon>
    </lineage>
</organism>
<dbReference type="AlphaFoldDB" id="S4PS44"/>